<evidence type="ECO:0000313" key="1">
    <source>
        <dbReference type="EMBL" id="GAH59517.1"/>
    </source>
</evidence>
<dbReference type="InterPro" id="IPR013320">
    <property type="entry name" value="ConA-like_dom_sf"/>
</dbReference>
<comment type="caution">
    <text evidence="1">The sequence shown here is derived from an EMBL/GenBank/DDBJ whole genome shotgun (WGS) entry which is preliminary data.</text>
</comment>
<dbReference type="EMBL" id="BARU01022679">
    <property type="protein sequence ID" value="GAH59517.1"/>
    <property type="molecule type" value="Genomic_DNA"/>
</dbReference>
<organism evidence="1">
    <name type="scientific">marine sediment metagenome</name>
    <dbReference type="NCBI Taxonomy" id="412755"/>
    <lineage>
        <taxon>unclassified sequences</taxon>
        <taxon>metagenomes</taxon>
        <taxon>ecological metagenomes</taxon>
    </lineage>
</organism>
<evidence type="ECO:0008006" key="2">
    <source>
        <dbReference type="Google" id="ProtNLM"/>
    </source>
</evidence>
<accession>X1GQR9</accession>
<proteinExistence type="predicted"/>
<reference evidence="1" key="1">
    <citation type="journal article" date="2014" name="Front. Microbiol.">
        <title>High frequency of phylogenetically diverse reductive dehalogenase-homologous genes in deep subseafloor sedimentary metagenomes.</title>
        <authorList>
            <person name="Kawai M."/>
            <person name="Futagami T."/>
            <person name="Toyoda A."/>
            <person name="Takaki Y."/>
            <person name="Nishi S."/>
            <person name="Hori S."/>
            <person name="Arai W."/>
            <person name="Tsubouchi T."/>
            <person name="Morono Y."/>
            <person name="Uchiyama I."/>
            <person name="Ito T."/>
            <person name="Fujiyama A."/>
            <person name="Inagaki F."/>
            <person name="Takami H."/>
        </authorList>
    </citation>
    <scope>NUCLEOTIDE SEQUENCE</scope>
    <source>
        <strain evidence="1">Expedition CK06-06</strain>
    </source>
</reference>
<dbReference type="Gene3D" id="2.60.120.200">
    <property type="match status" value="1"/>
</dbReference>
<name>X1GQR9_9ZZZZ</name>
<gene>
    <name evidence="1" type="ORF">S03H2_36904</name>
</gene>
<feature type="non-terminal residue" evidence="1">
    <location>
        <position position="280"/>
    </location>
</feature>
<feature type="non-terminal residue" evidence="1">
    <location>
        <position position="1"/>
    </location>
</feature>
<sequence>HDVYFSSDYDEVSGAGATAVETTYGPNSWTPPTTPGSGTVYYWRVDTYDNGGPPYEGVVWQFTTKYTIDDEHLILWYKFDETSGDDAIDASGYGHHGDVDEEDNWDANGHYDGCLLFDDDQAVDVPAKVTKYIGSQISVSVWLNGLKNQRRDADNTILDISTGEISTYAIRALVPDQSSDVVWRAGNDTNDLLVWDTATPRGWEGDWHHLVFIKDEDAGTMSIYFDADLKKTKPGTLSTLSNLSYRPFKIGAYTSHSSNYEGFMDDLRIYDYAIPKSKVE</sequence>
<protein>
    <recommendedName>
        <fullName evidence="2">LamG-like jellyroll fold domain-containing protein</fullName>
    </recommendedName>
</protein>
<dbReference type="AlphaFoldDB" id="X1GQR9"/>
<dbReference type="SUPFAM" id="SSF49899">
    <property type="entry name" value="Concanavalin A-like lectins/glucanases"/>
    <property type="match status" value="1"/>
</dbReference>
<dbReference type="Pfam" id="PF13385">
    <property type="entry name" value="Laminin_G_3"/>
    <property type="match status" value="1"/>
</dbReference>